<dbReference type="NCBIfam" id="TIGR01733">
    <property type="entry name" value="AA-adenyl-dom"/>
    <property type="match status" value="1"/>
</dbReference>
<dbReference type="Gene3D" id="3.40.50.980">
    <property type="match status" value="2"/>
</dbReference>
<dbReference type="InterPro" id="IPR025110">
    <property type="entry name" value="AMP-bd_C"/>
</dbReference>
<dbReference type="InterPro" id="IPR036736">
    <property type="entry name" value="ACP-like_sf"/>
</dbReference>
<dbReference type="Gene3D" id="3.30.300.30">
    <property type="match status" value="1"/>
</dbReference>
<dbReference type="PANTHER" id="PTHR45527:SF1">
    <property type="entry name" value="FATTY ACID SYNTHASE"/>
    <property type="match status" value="1"/>
</dbReference>
<evidence type="ECO:0000256" key="1">
    <source>
        <dbReference type="ARBA" id="ARBA00001957"/>
    </source>
</evidence>
<keyword evidence="2" id="KW-0596">Phosphopantetheine</keyword>
<dbReference type="SUPFAM" id="SSF52777">
    <property type="entry name" value="CoA-dependent acyltransferases"/>
    <property type="match status" value="2"/>
</dbReference>
<dbReference type="PANTHER" id="PTHR45527">
    <property type="entry name" value="NONRIBOSOMAL PEPTIDE SYNTHETASE"/>
    <property type="match status" value="1"/>
</dbReference>
<evidence type="ECO:0000259" key="4">
    <source>
        <dbReference type="PROSITE" id="PS50075"/>
    </source>
</evidence>
<dbReference type="Gene3D" id="2.30.38.10">
    <property type="entry name" value="Luciferase, Domain 3"/>
    <property type="match status" value="1"/>
</dbReference>
<dbReference type="Gene3D" id="1.10.1200.10">
    <property type="entry name" value="ACP-like"/>
    <property type="match status" value="1"/>
</dbReference>
<dbReference type="InterPro" id="IPR023213">
    <property type="entry name" value="CAT-like_dom_sf"/>
</dbReference>
<dbReference type="PROSITE" id="PS00012">
    <property type="entry name" value="PHOSPHOPANTETHEINE"/>
    <property type="match status" value="1"/>
</dbReference>
<dbReference type="Pfam" id="PF00668">
    <property type="entry name" value="Condensation"/>
    <property type="match status" value="1"/>
</dbReference>
<dbReference type="Pfam" id="PF13193">
    <property type="entry name" value="AMP-binding_C"/>
    <property type="match status" value="1"/>
</dbReference>
<comment type="cofactor">
    <cofactor evidence="1">
        <name>pantetheine 4'-phosphate</name>
        <dbReference type="ChEBI" id="CHEBI:47942"/>
    </cofactor>
</comment>
<sequence>MSVPAGSGGSFPLTTAQLGVCLAHHLGPDGSTYNLAKYVEILGPVDPAAFEAALLQAGRECGAFDIRLVLAEDGRTPAQEVRPTSQTPRFVDLTGEADPESAAQDWMDADWRAPVDLMDGSLFTDVLFRVEGERYFWYSRCHHVLVDGYGDELLTRRIAALYTAAVLGDSAALAGSAFQGGPRELVADEEAYRASPRYAEDRAYWVSRFADLPPVPHLGATAPEQVTGTGLRRRSRLSARDLDRLRAAAREGRTTWTVLLAAAVAAYLRTATGLDEVTVGIPVTGRRPATLRTPGMLANELPLRVDVSPWQTKRELLRQVAGGLSDLLRRQHYPYDDLRRELGVEEPLFGPTLNIFSFEEKLTFGGLPTVQHRLANGPVRDLNITVSVGAASGIGDGLLIDFDANPTVYGPAEVEAHQRHFLTLLNSLVEAGPEVPVGRIGVLGAAERAEVLARSTGAPVTGAPASVLDMFTAQVERTPDAPAVIADDQDLTYRQLDEQAGQLAAAIRPRLHGVEPRVAILLERSSRTVITALAVLKAGGVYVPLDHHAPHERHTTVLAQADAQLLITDRPHPSELPVLDPDARANAAEADPVHPDALACLLFTSGSTGVPKGVALTHRGITDLVRDHGFSEAANRILLHASPAFDASVYETWTPLLNGGTVVVAPPGDLDADVLQHAIRTHRVTALLLTAGLFRLIARETPEALHGLQEIWSGGDTVPATEVQRILDTNPDITVVDAYGPAESTVIATRHPLTTHDPVPTAMPIGLPLDGMHAYLLDNNLHPVPDNTNGELYLAGSGLARGYLGQYGQTATHFLPDPYGPPGTRMYRTGDTARWTNGTLTFTGRTDDQVKIRGYRIEPAEIETTLSTHPTVAQAVVLAHQHTNGSKQLIAYVVPVQGARLDTGALRAHTAEHLPDYMVPGWIGLIDALPLTRNGKVDRAALPAPEPVADRAGRPAADDRERLLCALFAEVLDLPTVFADDSFFSLGGDSIISIQLSARARKEGLALTPRDVFTHKTPEALAAAVPDLADVQELPFTADDPALALDQDELDELEAEWELSQ</sequence>
<dbReference type="InterPro" id="IPR006162">
    <property type="entry name" value="Ppantetheine_attach_site"/>
</dbReference>
<dbReference type="InterPro" id="IPR000873">
    <property type="entry name" value="AMP-dep_synth/lig_dom"/>
</dbReference>
<evidence type="ECO:0000256" key="2">
    <source>
        <dbReference type="ARBA" id="ARBA00022450"/>
    </source>
</evidence>
<dbReference type="RefSeq" id="WP_380552222.1">
    <property type="nucleotide sequence ID" value="NZ_JBHEZY010000004.1"/>
</dbReference>
<gene>
    <name evidence="5" type="ORF">ACEZDB_12830</name>
</gene>
<dbReference type="Gene3D" id="3.30.559.30">
    <property type="entry name" value="Nonribosomal peptide synthetase, condensation domain"/>
    <property type="match status" value="1"/>
</dbReference>
<dbReference type="EMBL" id="JBHEZY010000004">
    <property type="protein sequence ID" value="MFC1431528.1"/>
    <property type="molecule type" value="Genomic_DNA"/>
</dbReference>
<dbReference type="InterPro" id="IPR020806">
    <property type="entry name" value="PKS_PP-bd"/>
</dbReference>
<dbReference type="Pfam" id="PF00550">
    <property type="entry name" value="PP-binding"/>
    <property type="match status" value="1"/>
</dbReference>
<proteinExistence type="predicted"/>
<accession>A0ABV6WZP6</accession>
<dbReference type="PROSITE" id="PS50075">
    <property type="entry name" value="CARRIER"/>
    <property type="match status" value="1"/>
</dbReference>
<dbReference type="SMART" id="SM00823">
    <property type="entry name" value="PKS_PP"/>
    <property type="match status" value="1"/>
</dbReference>
<keyword evidence="3" id="KW-0597">Phosphoprotein</keyword>
<dbReference type="InterPro" id="IPR020845">
    <property type="entry name" value="AMP-binding_CS"/>
</dbReference>
<dbReference type="Pfam" id="PF00501">
    <property type="entry name" value="AMP-binding"/>
    <property type="match status" value="1"/>
</dbReference>
<protein>
    <submittedName>
        <fullName evidence="5">Amino acid adenylation domain-containing protein</fullName>
    </submittedName>
</protein>
<dbReference type="InterPro" id="IPR001242">
    <property type="entry name" value="Condensation_dom"/>
</dbReference>
<organism evidence="5 6">
    <name type="scientific">Streptacidiphilus alkalitolerans</name>
    <dbReference type="NCBI Taxonomy" id="3342712"/>
    <lineage>
        <taxon>Bacteria</taxon>
        <taxon>Bacillati</taxon>
        <taxon>Actinomycetota</taxon>
        <taxon>Actinomycetes</taxon>
        <taxon>Kitasatosporales</taxon>
        <taxon>Streptomycetaceae</taxon>
        <taxon>Streptacidiphilus</taxon>
    </lineage>
</organism>
<dbReference type="InterPro" id="IPR010071">
    <property type="entry name" value="AA_adenyl_dom"/>
</dbReference>
<dbReference type="PROSITE" id="PS00455">
    <property type="entry name" value="AMP_BINDING"/>
    <property type="match status" value="1"/>
</dbReference>
<dbReference type="SUPFAM" id="SSF47336">
    <property type="entry name" value="ACP-like"/>
    <property type="match status" value="1"/>
</dbReference>
<feature type="domain" description="Carrier" evidence="4">
    <location>
        <begin position="955"/>
        <end position="1029"/>
    </location>
</feature>
<dbReference type="InterPro" id="IPR045851">
    <property type="entry name" value="AMP-bd_C_sf"/>
</dbReference>
<reference evidence="5 6" key="1">
    <citation type="submission" date="2024-09" db="EMBL/GenBank/DDBJ databases">
        <authorList>
            <person name="Lee S.D."/>
        </authorList>
    </citation>
    <scope>NUCLEOTIDE SEQUENCE [LARGE SCALE GENOMIC DNA]</scope>
    <source>
        <strain evidence="5 6">N1-3</strain>
    </source>
</reference>
<comment type="caution">
    <text evidence="5">The sequence shown here is derived from an EMBL/GenBank/DDBJ whole genome shotgun (WGS) entry which is preliminary data.</text>
</comment>
<dbReference type="Proteomes" id="UP001592530">
    <property type="component" value="Unassembled WGS sequence"/>
</dbReference>
<dbReference type="CDD" id="cd12117">
    <property type="entry name" value="A_NRPS_Srf_like"/>
    <property type="match status" value="1"/>
</dbReference>
<evidence type="ECO:0000313" key="6">
    <source>
        <dbReference type="Proteomes" id="UP001592530"/>
    </source>
</evidence>
<dbReference type="SUPFAM" id="SSF56801">
    <property type="entry name" value="Acetyl-CoA synthetase-like"/>
    <property type="match status" value="1"/>
</dbReference>
<name>A0ABV6WZP6_9ACTN</name>
<evidence type="ECO:0000256" key="3">
    <source>
        <dbReference type="ARBA" id="ARBA00022553"/>
    </source>
</evidence>
<evidence type="ECO:0000313" key="5">
    <source>
        <dbReference type="EMBL" id="MFC1431528.1"/>
    </source>
</evidence>
<dbReference type="InterPro" id="IPR009081">
    <property type="entry name" value="PP-bd_ACP"/>
</dbReference>
<dbReference type="Gene3D" id="3.30.559.10">
    <property type="entry name" value="Chloramphenicol acetyltransferase-like domain"/>
    <property type="match status" value="1"/>
</dbReference>